<feature type="binding site" evidence="5">
    <location>
        <position position="367"/>
    </location>
    <ligand>
        <name>substrate</name>
    </ligand>
</feature>
<keyword evidence="5 8" id="KW-0457">Lysine biosynthesis</keyword>
<dbReference type="SUPFAM" id="SSF50621">
    <property type="entry name" value="Alanine racemase C-terminal domain-like"/>
    <property type="match status" value="1"/>
</dbReference>
<dbReference type="EC" id="4.1.1.20" evidence="5 6"/>
<feature type="binding site" evidence="5">
    <location>
        <position position="273"/>
    </location>
    <ligand>
        <name>substrate</name>
    </ligand>
</feature>
<keyword evidence="4 5" id="KW-0456">Lyase</keyword>
<dbReference type="InterPro" id="IPR000183">
    <property type="entry name" value="Orn/DAP/Arg_de-COase"/>
</dbReference>
<feature type="binding site" evidence="5">
    <location>
        <position position="313"/>
    </location>
    <ligand>
        <name>substrate</name>
    </ligand>
</feature>
<evidence type="ECO:0000256" key="6">
    <source>
        <dbReference type="NCBIfam" id="TIGR01048"/>
    </source>
</evidence>
<feature type="domain" description="Orn/DAP/Arg decarboxylase 2 N-terminal" evidence="10">
    <location>
        <begin position="33"/>
        <end position="277"/>
    </location>
</feature>
<feature type="binding site" evidence="5">
    <location>
        <position position="309"/>
    </location>
    <ligand>
        <name>substrate</name>
    </ligand>
</feature>
<proteinExistence type="inferred from homology"/>
<dbReference type="Pfam" id="PF02784">
    <property type="entry name" value="Orn_Arg_deC_N"/>
    <property type="match status" value="1"/>
</dbReference>
<dbReference type="EMBL" id="WBZB01000037">
    <property type="protein sequence ID" value="KAB3529065.1"/>
    <property type="molecule type" value="Genomic_DNA"/>
</dbReference>
<feature type="binding site" evidence="5">
    <location>
        <position position="367"/>
    </location>
    <ligand>
        <name>pyridoxal 5'-phosphate</name>
        <dbReference type="ChEBI" id="CHEBI:597326"/>
    </ligand>
</feature>
<dbReference type="UniPathway" id="UPA00034">
    <property type="reaction ID" value="UER00027"/>
</dbReference>
<evidence type="ECO:0000256" key="4">
    <source>
        <dbReference type="ARBA" id="ARBA00023239"/>
    </source>
</evidence>
<name>A0A833HMZ6_9FIRM</name>
<dbReference type="GO" id="GO:0030170">
    <property type="term" value="F:pyridoxal phosphate binding"/>
    <property type="evidence" value="ECO:0007669"/>
    <property type="project" value="UniProtKB-UniRule"/>
</dbReference>
<keyword evidence="3 5" id="KW-0663">Pyridoxal phosphate</keyword>
<dbReference type="Pfam" id="PF00278">
    <property type="entry name" value="Orn_DAP_Arg_deC"/>
    <property type="match status" value="1"/>
</dbReference>
<dbReference type="PRINTS" id="PR01179">
    <property type="entry name" value="ODADCRBXLASE"/>
</dbReference>
<dbReference type="HAMAP" id="MF_02120">
    <property type="entry name" value="LysA"/>
    <property type="match status" value="1"/>
</dbReference>
<feature type="modified residue" description="N6-(pyridoxal phosphate)lysine" evidence="5 7">
    <location>
        <position position="58"/>
    </location>
</feature>
<feature type="active site" description="Proton donor" evidence="7">
    <location>
        <position position="338"/>
    </location>
</feature>
<dbReference type="Proteomes" id="UP000465601">
    <property type="component" value="Unassembled WGS sequence"/>
</dbReference>
<dbReference type="GO" id="GO:0009089">
    <property type="term" value="P:lysine biosynthetic process via diaminopimelate"/>
    <property type="evidence" value="ECO:0007669"/>
    <property type="project" value="UniProtKB-UniRule"/>
</dbReference>
<dbReference type="Gene3D" id="3.20.20.10">
    <property type="entry name" value="Alanine racemase"/>
    <property type="match status" value="1"/>
</dbReference>
<dbReference type="Gene3D" id="2.40.37.10">
    <property type="entry name" value="Lyase, Ornithine Decarboxylase, Chain A, domain 1"/>
    <property type="match status" value="1"/>
</dbReference>
<evidence type="ECO:0000313" key="12">
    <source>
        <dbReference type="Proteomes" id="UP000465601"/>
    </source>
</evidence>
<dbReference type="InterPro" id="IPR029066">
    <property type="entry name" value="PLP-binding_barrel"/>
</dbReference>
<evidence type="ECO:0000259" key="9">
    <source>
        <dbReference type="Pfam" id="PF00278"/>
    </source>
</evidence>
<dbReference type="InterPro" id="IPR002986">
    <property type="entry name" value="DAP_deCOOHase_LysA"/>
</dbReference>
<feature type="binding site" evidence="5">
    <location>
        <begin position="270"/>
        <end position="273"/>
    </location>
    <ligand>
        <name>pyridoxal 5'-phosphate</name>
        <dbReference type="ChEBI" id="CHEBI:597326"/>
    </ligand>
</feature>
<feature type="domain" description="Orn/DAP/Arg decarboxylase 2 C-terminal" evidence="9">
    <location>
        <begin position="28"/>
        <end position="365"/>
    </location>
</feature>
<keyword evidence="2 5" id="KW-0210">Decarboxylase</keyword>
<comment type="catalytic activity">
    <reaction evidence="5 8">
        <text>meso-2,6-diaminopimelate + H(+) = L-lysine + CO2</text>
        <dbReference type="Rhea" id="RHEA:15101"/>
        <dbReference type="ChEBI" id="CHEBI:15378"/>
        <dbReference type="ChEBI" id="CHEBI:16526"/>
        <dbReference type="ChEBI" id="CHEBI:32551"/>
        <dbReference type="ChEBI" id="CHEBI:57791"/>
        <dbReference type="EC" id="4.1.1.20"/>
    </reaction>
</comment>
<keyword evidence="5" id="KW-0028">Amino-acid biosynthesis</keyword>
<comment type="caution">
    <text evidence="11">The sequence shown here is derived from an EMBL/GenBank/DDBJ whole genome shotgun (WGS) entry which is preliminary data.</text>
</comment>
<evidence type="ECO:0000256" key="8">
    <source>
        <dbReference type="RuleBase" id="RU003738"/>
    </source>
</evidence>
<dbReference type="NCBIfam" id="TIGR01048">
    <property type="entry name" value="lysA"/>
    <property type="match status" value="1"/>
</dbReference>
<dbReference type="PANTHER" id="PTHR43727:SF2">
    <property type="entry name" value="GROUP IV DECARBOXYLASE"/>
    <property type="match status" value="1"/>
</dbReference>
<comment type="similarity">
    <text evidence="5">Belongs to the Orn/Lys/Arg decarboxylase class-II family. LysA subfamily.</text>
</comment>
<dbReference type="FunFam" id="3.20.20.10:FF:000003">
    <property type="entry name" value="Diaminopimelate decarboxylase"/>
    <property type="match status" value="1"/>
</dbReference>
<accession>A0A833HMZ6</accession>
<protein>
    <recommendedName>
        <fullName evidence="5 6">Diaminopimelate decarboxylase</fullName>
        <shortName evidence="5">DAP decarboxylase</shortName>
        <shortName evidence="5">DAPDC</shortName>
        <ecNumber evidence="5 6">4.1.1.20</ecNumber>
    </recommendedName>
</protein>
<dbReference type="AlphaFoldDB" id="A0A833HMZ6"/>
<feature type="binding site" evidence="5">
    <location>
        <position position="339"/>
    </location>
    <ligand>
        <name>substrate</name>
    </ligand>
</feature>
<dbReference type="SUPFAM" id="SSF51419">
    <property type="entry name" value="PLP-binding barrel"/>
    <property type="match status" value="1"/>
</dbReference>
<evidence type="ECO:0000256" key="3">
    <source>
        <dbReference type="ARBA" id="ARBA00022898"/>
    </source>
</evidence>
<comment type="cofactor">
    <cofactor evidence="1 5 7 8">
        <name>pyridoxal 5'-phosphate</name>
        <dbReference type="ChEBI" id="CHEBI:597326"/>
    </cofactor>
</comment>
<dbReference type="PANTHER" id="PTHR43727">
    <property type="entry name" value="DIAMINOPIMELATE DECARBOXYLASE"/>
    <property type="match status" value="1"/>
</dbReference>
<sequence length="408" mass="46782">MLEYINHQLTVEGIPLEEITKGRPTPFYLYSWRQIERNIERIESVFEGLNYHISFAAKANNNLHLIKGLKDLGVGIDVVSLGEFYSAKRVGYNPHNVIVNGNGKSLDFLREMLVYQPRALNIDSWEELERLVELAEAEKKEITVALRVNPDVDPITHPYISTGLKKSKFGMDLDMAKKLIGIYYKHPYIKIEGLHLHIGSQILKVSPYEDAYSKVDNFIKGLEEHQLTFMNIGGGWGIDYYKDGNEFPLEEYKKKVIPILKQMNMEIILELGRFIVGNAGMLVGQVEYIKKTPHKTFVVTDASMADLIRPSLYNSYHHIYPQFNQGQEKEFDIVGPICETGDRFAEGRSLKSPMPGDYIVIADTGAYGRVMSSNYNFSLRSAEYLVKDQEVVEIRPREDFEEITSYFK</sequence>
<comment type="subunit">
    <text evidence="5">Homodimer.</text>
</comment>
<evidence type="ECO:0000256" key="5">
    <source>
        <dbReference type="HAMAP-Rule" id="MF_02120"/>
    </source>
</evidence>
<dbReference type="RefSeq" id="WP_151866302.1">
    <property type="nucleotide sequence ID" value="NZ_WBZB01000037.1"/>
</dbReference>
<feature type="binding site" evidence="5">
    <location>
        <position position="235"/>
    </location>
    <ligand>
        <name>pyridoxal 5'-phosphate</name>
        <dbReference type="ChEBI" id="CHEBI:597326"/>
    </ligand>
</feature>
<keyword evidence="12" id="KW-1185">Reference proteome</keyword>
<evidence type="ECO:0000256" key="1">
    <source>
        <dbReference type="ARBA" id="ARBA00001933"/>
    </source>
</evidence>
<evidence type="ECO:0000313" key="11">
    <source>
        <dbReference type="EMBL" id="KAB3529065.1"/>
    </source>
</evidence>
<evidence type="ECO:0000256" key="7">
    <source>
        <dbReference type="PIRSR" id="PIRSR600183-50"/>
    </source>
</evidence>
<reference evidence="11 12" key="1">
    <citation type="submission" date="2019-10" db="EMBL/GenBank/DDBJ databases">
        <title>Alkaliphilus serpentinus sp. nov. and Alkaliphilus pronyensis sp. nov., two novel anaerobic alkaliphilic species isolated from the serpentinized-hosted hydrothermal field of the Prony Bay (New Caledonia).</title>
        <authorList>
            <person name="Postec A."/>
        </authorList>
    </citation>
    <scope>NUCLEOTIDE SEQUENCE [LARGE SCALE GENOMIC DNA]</scope>
    <source>
        <strain evidence="11 12">LacT</strain>
    </source>
</reference>
<gene>
    <name evidence="5 11" type="primary">lysA</name>
    <name evidence="11" type="ORF">F8153_10460</name>
</gene>
<dbReference type="InterPro" id="IPR009006">
    <property type="entry name" value="Ala_racemase/Decarboxylase_C"/>
</dbReference>
<dbReference type="PRINTS" id="PR01181">
    <property type="entry name" value="DAPDCRBXLASE"/>
</dbReference>
<organism evidence="11 12">
    <name type="scientific">Alkaliphilus serpentinus</name>
    <dbReference type="NCBI Taxonomy" id="1482731"/>
    <lineage>
        <taxon>Bacteria</taxon>
        <taxon>Bacillati</taxon>
        <taxon>Bacillota</taxon>
        <taxon>Clostridia</taxon>
        <taxon>Peptostreptococcales</taxon>
        <taxon>Natronincolaceae</taxon>
        <taxon>Alkaliphilus</taxon>
    </lineage>
</organism>
<evidence type="ECO:0000256" key="2">
    <source>
        <dbReference type="ARBA" id="ARBA00022793"/>
    </source>
</evidence>
<dbReference type="PROSITE" id="PS00878">
    <property type="entry name" value="ODR_DC_2_1"/>
    <property type="match status" value="1"/>
</dbReference>
<dbReference type="GO" id="GO:0008836">
    <property type="term" value="F:diaminopimelate decarboxylase activity"/>
    <property type="evidence" value="ECO:0007669"/>
    <property type="project" value="UniProtKB-UniRule"/>
</dbReference>
<dbReference type="InterPro" id="IPR022653">
    <property type="entry name" value="De-COase2_pyr-phos_BS"/>
</dbReference>
<dbReference type="InterPro" id="IPR022644">
    <property type="entry name" value="De-COase2_N"/>
</dbReference>
<dbReference type="OrthoDB" id="9802241at2"/>
<comment type="function">
    <text evidence="5">Specifically catalyzes the decarboxylation of meso-diaminopimelate (meso-DAP) to L-lysine.</text>
</comment>
<dbReference type="CDD" id="cd06828">
    <property type="entry name" value="PLPDE_III_DapDC"/>
    <property type="match status" value="1"/>
</dbReference>
<comment type="pathway">
    <text evidence="5 8">Amino-acid biosynthesis; L-lysine biosynthesis via DAP pathway; L-lysine from DL-2,6-diaminopimelate: step 1/1.</text>
</comment>
<dbReference type="InterPro" id="IPR022643">
    <property type="entry name" value="De-COase2_C"/>
</dbReference>
<evidence type="ECO:0000259" key="10">
    <source>
        <dbReference type="Pfam" id="PF02784"/>
    </source>
</evidence>